<reference evidence="2" key="1">
    <citation type="journal article" date="2010" name="Stand. Genomic Sci.">
        <title>Complete genome sequence of Sulfurimonas autotrophica type strain (OK10).</title>
        <authorList>
            <person name="Sikorski J."/>
            <person name="Munk C."/>
            <person name="Lapidus A."/>
            <person name="Djao O."/>
            <person name="Lucas S."/>
            <person name="Glavina Del Rio T."/>
            <person name="Nolan M."/>
            <person name="Tice H."/>
            <person name="Han C."/>
            <person name="Cheng J."/>
            <person name="Tapia R."/>
            <person name="Goodwin L."/>
            <person name="Pitluck S."/>
            <person name="Liolios K."/>
            <person name="Ivanova N."/>
            <person name="Mavromatis K."/>
            <person name="Mikhailova N."/>
            <person name="Pati A."/>
            <person name="Sims D."/>
            <person name="Meincke L."/>
            <person name="Brettin T."/>
            <person name="Detter J."/>
            <person name="Chen A."/>
            <person name="Palaniappan K."/>
            <person name="Land M."/>
            <person name="Hauser L."/>
            <person name="Chang Y."/>
            <person name="Jeffries C."/>
            <person name="Rohde M."/>
            <person name="Lang E."/>
            <person name="Spring S."/>
            <person name="Goker M."/>
            <person name="Woyke T."/>
            <person name="Bristow J."/>
            <person name="Eisen J."/>
            <person name="Markowitz V."/>
            <person name="Hugenholtz P."/>
            <person name="Kyrpides N."/>
            <person name="Klenk H."/>
        </authorList>
    </citation>
    <scope>NUCLEOTIDE SEQUENCE [LARGE SCALE GENOMIC DNA]</scope>
    <source>
        <strain evidence="2">ATCC BAA-671 / DSM 16294 / JCM 11897 / OK10</strain>
    </source>
</reference>
<organism evidence="1 2">
    <name type="scientific">Sulfurimonas autotrophica (strain ATCC BAA-671 / DSM 16294 / JCM 11897 / OK10)</name>
    <dbReference type="NCBI Taxonomy" id="563040"/>
    <lineage>
        <taxon>Bacteria</taxon>
        <taxon>Pseudomonadati</taxon>
        <taxon>Campylobacterota</taxon>
        <taxon>Epsilonproteobacteria</taxon>
        <taxon>Campylobacterales</taxon>
        <taxon>Sulfurimonadaceae</taxon>
        <taxon>Sulfurimonas</taxon>
    </lineage>
</organism>
<dbReference type="HOGENOM" id="CLU_2119869_0_0_7"/>
<sequence>MMKYFTLMIFTLVLFSGCNSKETSKQSSAHTTPPFTVKCKNAALPEFTLDYDSRPSEKEVNALCSCLWDKLIGWEKETVIKLTSGKQNEVSSLNMTAFPARFGKRINECGGDKL</sequence>
<dbReference type="Proteomes" id="UP000007803">
    <property type="component" value="Chromosome"/>
</dbReference>
<evidence type="ECO:0008006" key="3">
    <source>
        <dbReference type="Google" id="ProtNLM"/>
    </source>
</evidence>
<dbReference type="PROSITE" id="PS51257">
    <property type="entry name" value="PROKAR_LIPOPROTEIN"/>
    <property type="match status" value="1"/>
</dbReference>
<keyword evidence="2" id="KW-1185">Reference proteome</keyword>
<name>E0USQ9_SULAO</name>
<accession>E0USQ9</accession>
<dbReference type="EMBL" id="CP002205">
    <property type="protein sequence ID" value="ADN09222.1"/>
    <property type="molecule type" value="Genomic_DNA"/>
</dbReference>
<proteinExistence type="predicted"/>
<protein>
    <recommendedName>
        <fullName evidence="3">Lipoprotein</fullName>
    </recommendedName>
</protein>
<dbReference type="STRING" id="563040.Saut_1174"/>
<evidence type="ECO:0000313" key="1">
    <source>
        <dbReference type="EMBL" id="ADN09222.1"/>
    </source>
</evidence>
<dbReference type="KEGG" id="sua:Saut_1174"/>
<dbReference type="RefSeq" id="WP_013326976.1">
    <property type="nucleotide sequence ID" value="NC_014506.1"/>
</dbReference>
<dbReference type="AlphaFoldDB" id="E0USQ9"/>
<gene>
    <name evidence="1" type="ordered locus">Saut_1174</name>
</gene>
<evidence type="ECO:0000313" key="2">
    <source>
        <dbReference type="Proteomes" id="UP000007803"/>
    </source>
</evidence>